<feature type="domain" description="Lipocalin-like" evidence="2">
    <location>
        <begin position="160"/>
        <end position="284"/>
    </location>
</feature>
<organism evidence="3 4">
    <name type="scientific">Marseilla massiliensis</name>
    <dbReference type="NCBI Taxonomy" id="1841864"/>
    <lineage>
        <taxon>Bacteria</taxon>
        <taxon>Pseudomonadati</taxon>
        <taxon>Bacteroidota</taxon>
        <taxon>Bacteroidia</taxon>
        <taxon>Bacteroidales</taxon>
        <taxon>Prevotellaceae</taxon>
        <taxon>Marseilla</taxon>
    </lineage>
</organism>
<dbReference type="AlphaFoldDB" id="A0A938WU58"/>
<keyword evidence="4" id="KW-1185">Reference proteome</keyword>
<dbReference type="RefSeq" id="WP_205105764.1">
    <property type="nucleotide sequence ID" value="NZ_JACJJG010000108.1"/>
</dbReference>
<feature type="domain" description="Lipocalin-like" evidence="2">
    <location>
        <begin position="21"/>
        <end position="150"/>
    </location>
</feature>
<gene>
    <name evidence="3" type="ORF">H6A34_12320</name>
</gene>
<reference evidence="3" key="1">
    <citation type="submission" date="2020-08" db="EMBL/GenBank/DDBJ databases">
        <authorList>
            <person name="Cejkova D."/>
            <person name="Kubasova T."/>
            <person name="Jahodarova E."/>
            <person name="Rychlik I."/>
        </authorList>
    </citation>
    <scope>NUCLEOTIDE SEQUENCE</scope>
    <source>
        <strain evidence="3">An824</strain>
    </source>
</reference>
<dbReference type="EMBL" id="JACJJG010000108">
    <property type="protein sequence ID" value="MBM6674656.1"/>
    <property type="molecule type" value="Genomic_DNA"/>
</dbReference>
<dbReference type="Pfam" id="PF13944">
    <property type="entry name" value="Calycin_like"/>
    <property type="match status" value="2"/>
</dbReference>
<keyword evidence="1" id="KW-0732">Signal</keyword>
<dbReference type="InterPro" id="IPR024311">
    <property type="entry name" value="Lipocalin-like"/>
</dbReference>
<reference evidence="3" key="2">
    <citation type="journal article" date="2021" name="Sci. Rep.">
        <title>The distribution of antibiotic resistance genes in chicken gut microbiota commensals.</title>
        <authorList>
            <person name="Juricova H."/>
            <person name="Matiasovicova J."/>
            <person name="Kubasova T."/>
            <person name="Cejkova D."/>
            <person name="Rychlik I."/>
        </authorList>
    </citation>
    <scope>NUCLEOTIDE SEQUENCE</scope>
    <source>
        <strain evidence="3">An824</strain>
    </source>
</reference>
<feature type="chain" id="PRO_5037672596" evidence="1">
    <location>
        <begin position="20"/>
        <end position="338"/>
    </location>
</feature>
<feature type="signal peptide" evidence="1">
    <location>
        <begin position="1"/>
        <end position="19"/>
    </location>
</feature>
<accession>A0A938WU58</accession>
<evidence type="ECO:0000256" key="1">
    <source>
        <dbReference type="SAM" id="SignalP"/>
    </source>
</evidence>
<protein>
    <submittedName>
        <fullName evidence="3">Calycin-like domain-containing protein</fullName>
    </submittedName>
</protein>
<name>A0A938WU58_9BACT</name>
<proteinExistence type="predicted"/>
<evidence type="ECO:0000313" key="4">
    <source>
        <dbReference type="Proteomes" id="UP000706891"/>
    </source>
</evidence>
<dbReference type="Proteomes" id="UP000706891">
    <property type="component" value="Unassembled WGS sequence"/>
</dbReference>
<comment type="caution">
    <text evidence="3">The sequence shown here is derived from an EMBL/GenBank/DDBJ whole genome shotgun (WGS) entry which is preliminary data.</text>
</comment>
<evidence type="ECO:0000313" key="3">
    <source>
        <dbReference type="EMBL" id="MBM6674656.1"/>
    </source>
</evidence>
<sequence>MRKLFTIVAMAVMALAVNAKDYTGTFAISIMGSDPIEVESSVSVNPVETTDDTLPYDIILNNFSVPVSPTSSLTFEKITLSNVLADDTGGMGGYKFFQEGTYTAQITGSPIPDLTSLYITIVDGSCVNDDNLYLQISMSVFNTIDVNATFGEEPKFPKYYTDNLNIDLTTTDGTQSFPAQKSTIVVTEQEDGNYTLSLTDFTLAGALKVGTIEIKDLAATETDGIKNFSFNAPVTIQPGSTGEAGDWMLAGQSVPVEMTAKMTDDKLYAVIDIDMVIMQVHVVFGSDITSGIDNVTVTPNASGVDEIYDLSGRKLNEMQKGINIVRKADGTTVKVLKK</sequence>
<evidence type="ECO:0000259" key="2">
    <source>
        <dbReference type="Pfam" id="PF13944"/>
    </source>
</evidence>